<dbReference type="PROSITE" id="PS50011">
    <property type="entry name" value="PROTEIN_KINASE_DOM"/>
    <property type="match status" value="1"/>
</dbReference>
<sequence length="240" mass="26402">AYRTLGSENKCLVYPPLAISLYELRYRTLEKVLPEDLLKPVLIYILLAIDFLHTEAKIIYTNIQENNIMLSVEDKLILVNFEEAEKTSPNPCKIIRDRVIYSSRDLGIPNVYGRPILSDFGEARFCLSLGMQWKDIQPLVYRAPETWDLFERKHLFYACDSNVVSCGEGGNDVSSVSTCSTKTDTVEASSSTSSSSISSTGAISTASTHVPATTTAATVSSTATSSAGKLRAPVVFQLWA</sequence>
<dbReference type="InterPro" id="IPR000719">
    <property type="entry name" value="Prot_kinase_dom"/>
</dbReference>
<accession>A0A9W9S0U9</accession>
<dbReference type="Gene3D" id="1.10.510.10">
    <property type="entry name" value="Transferase(Phosphotransferase) domain 1"/>
    <property type="match status" value="1"/>
</dbReference>
<dbReference type="Proteomes" id="UP001147782">
    <property type="component" value="Unassembled WGS sequence"/>
</dbReference>
<keyword evidence="2" id="KW-0418">Kinase</keyword>
<gene>
    <name evidence="2" type="ORF">N7496_008729</name>
</gene>
<dbReference type="OrthoDB" id="5979581at2759"/>
<dbReference type="GeneID" id="81440827"/>
<dbReference type="RefSeq" id="XP_056553711.1">
    <property type="nucleotide sequence ID" value="XM_056701648.1"/>
</dbReference>
<reference evidence="2" key="2">
    <citation type="journal article" date="2023" name="IMA Fungus">
        <title>Comparative genomic study of the Penicillium genus elucidates a diverse pangenome and 15 lateral gene transfer events.</title>
        <authorList>
            <person name="Petersen C."/>
            <person name="Sorensen T."/>
            <person name="Nielsen M.R."/>
            <person name="Sondergaard T.E."/>
            <person name="Sorensen J.L."/>
            <person name="Fitzpatrick D.A."/>
            <person name="Frisvad J.C."/>
            <person name="Nielsen K.L."/>
        </authorList>
    </citation>
    <scope>NUCLEOTIDE SEQUENCE</scope>
    <source>
        <strain evidence="2">IBT 29864</strain>
    </source>
</reference>
<keyword evidence="2" id="KW-0808">Transferase</keyword>
<feature type="non-terminal residue" evidence="2">
    <location>
        <position position="1"/>
    </location>
</feature>
<evidence type="ECO:0000313" key="3">
    <source>
        <dbReference type="Proteomes" id="UP001147782"/>
    </source>
</evidence>
<name>A0A9W9S0U9_9EURO</name>
<dbReference type="GO" id="GO:0004672">
    <property type="term" value="F:protein kinase activity"/>
    <property type="evidence" value="ECO:0007669"/>
    <property type="project" value="InterPro"/>
</dbReference>
<dbReference type="SUPFAM" id="SSF56112">
    <property type="entry name" value="Protein kinase-like (PK-like)"/>
    <property type="match status" value="1"/>
</dbReference>
<dbReference type="InterPro" id="IPR011009">
    <property type="entry name" value="Kinase-like_dom_sf"/>
</dbReference>
<dbReference type="AlphaFoldDB" id="A0A9W9S0U9"/>
<comment type="caution">
    <text evidence="2">The sequence shown here is derived from an EMBL/GenBank/DDBJ whole genome shotgun (WGS) entry which is preliminary data.</text>
</comment>
<dbReference type="EMBL" id="JAPZBS010000007">
    <property type="protein sequence ID" value="KAJ5368969.1"/>
    <property type="molecule type" value="Genomic_DNA"/>
</dbReference>
<evidence type="ECO:0000259" key="1">
    <source>
        <dbReference type="PROSITE" id="PS50011"/>
    </source>
</evidence>
<reference evidence="2" key="1">
    <citation type="submission" date="2022-11" db="EMBL/GenBank/DDBJ databases">
        <authorList>
            <person name="Petersen C."/>
        </authorList>
    </citation>
    <scope>NUCLEOTIDE SEQUENCE</scope>
    <source>
        <strain evidence="2">IBT 29864</strain>
    </source>
</reference>
<dbReference type="GO" id="GO:0005524">
    <property type="term" value="F:ATP binding"/>
    <property type="evidence" value="ECO:0007669"/>
    <property type="project" value="InterPro"/>
</dbReference>
<organism evidence="2 3">
    <name type="scientific">Penicillium cataractarum</name>
    <dbReference type="NCBI Taxonomy" id="2100454"/>
    <lineage>
        <taxon>Eukaryota</taxon>
        <taxon>Fungi</taxon>
        <taxon>Dikarya</taxon>
        <taxon>Ascomycota</taxon>
        <taxon>Pezizomycotina</taxon>
        <taxon>Eurotiomycetes</taxon>
        <taxon>Eurotiomycetidae</taxon>
        <taxon>Eurotiales</taxon>
        <taxon>Aspergillaceae</taxon>
        <taxon>Penicillium</taxon>
    </lineage>
</organism>
<feature type="domain" description="Protein kinase" evidence="1">
    <location>
        <begin position="1"/>
        <end position="240"/>
    </location>
</feature>
<evidence type="ECO:0000313" key="2">
    <source>
        <dbReference type="EMBL" id="KAJ5368969.1"/>
    </source>
</evidence>
<keyword evidence="3" id="KW-1185">Reference proteome</keyword>
<protein>
    <submittedName>
        <fullName evidence="2">Protein kinase</fullName>
    </submittedName>
</protein>
<proteinExistence type="predicted"/>